<accession>A0ABT3HIP0</accession>
<dbReference type="Pfam" id="PF01455">
    <property type="entry name" value="HupF_HypC"/>
    <property type="match status" value="1"/>
</dbReference>
<proteinExistence type="inferred from homology"/>
<dbReference type="InterPro" id="IPR019812">
    <property type="entry name" value="Hydgase_assmbl_chp_CS"/>
</dbReference>
<evidence type="ECO:0000256" key="1">
    <source>
        <dbReference type="ARBA" id="ARBA00006018"/>
    </source>
</evidence>
<dbReference type="Proteomes" id="UP001209755">
    <property type="component" value="Unassembled WGS sequence"/>
</dbReference>
<dbReference type="PANTHER" id="PTHR35177:SF2">
    <property type="entry name" value="HYDROGENASE MATURATION FACTOR HYBG"/>
    <property type="match status" value="1"/>
</dbReference>
<keyword evidence="3" id="KW-1185">Reference proteome</keyword>
<comment type="caution">
    <text evidence="2">The sequence shown here is derived from an EMBL/GenBank/DDBJ whole genome shotgun (WGS) entry which is preliminary data.</text>
</comment>
<evidence type="ECO:0000313" key="2">
    <source>
        <dbReference type="EMBL" id="MCW2310126.1"/>
    </source>
</evidence>
<protein>
    <submittedName>
        <fullName evidence="2">Hydrogenase expression/formation protein HypC</fullName>
    </submittedName>
</protein>
<dbReference type="InterPro" id="IPR001109">
    <property type="entry name" value="Hydrogenase_HupF/HypC"/>
</dbReference>
<dbReference type="Gene3D" id="2.30.30.140">
    <property type="match status" value="1"/>
</dbReference>
<gene>
    <name evidence="2" type="ORF">M2319_004491</name>
</gene>
<dbReference type="SUPFAM" id="SSF159127">
    <property type="entry name" value="HupF/HypC-like"/>
    <property type="match status" value="1"/>
</dbReference>
<evidence type="ECO:0000313" key="3">
    <source>
        <dbReference type="Proteomes" id="UP001209755"/>
    </source>
</evidence>
<dbReference type="PROSITE" id="PS01097">
    <property type="entry name" value="HUPF_HYPC"/>
    <property type="match status" value="1"/>
</dbReference>
<dbReference type="RefSeq" id="WP_264603703.1">
    <property type="nucleotide sequence ID" value="NZ_JAOQNS010000019.1"/>
</dbReference>
<reference evidence="3" key="1">
    <citation type="submission" date="2023-07" db="EMBL/GenBank/DDBJ databases">
        <title>Genome sequencing of Purple Non-Sulfur Bacteria from various extreme environments.</title>
        <authorList>
            <person name="Mayer M."/>
        </authorList>
    </citation>
    <scope>NUCLEOTIDE SEQUENCE [LARGE SCALE GENOMIC DNA]</scope>
    <source>
        <strain evidence="3">DSM 17935</strain>
    </source>
</reference>
<organism evidence="2 3">
    <name type="scientific">Rhodobium gokarnense</name>
    <dbReference type="NCBI Taxonomy" id="364296"/>
    <lineage>
        <taxon>Bacteria</taxon>
        <taxon>Pseudomonadati</taxon>
        <taxon>Pseudomonadota</taxon>
        <taxon>Alphaproteobacteria</taxon>
        <taxon>Hyphomicrobiales</taxon>
        <taxon>Rhodobiaceae</taxon>
        <taxon>Rhodobium</taxon>
    </lineage>
</organism>
<name>A0ABT3HIP0_9HYPH</name>
<sequence>MCLAVPARVLSVDGATAVVERYGAELTVSLAMLPEPVAAGDFVVLQMQRFAVAKMDAETAAESYRLFDDILEAIGERERPQ</sequence>
<comment type="similarity">
    <text evidence="1">Belongs to the HupF/HypC family.</text>
</comment>
<dbReference type="NCBIfam" id="TIGR00074">
    <property type="entry name" value="hypC_hupF"/>
    <property type="match status" value="1"/>
</dbReference>
<dbReference type="EMBL" id="JAOQNS010000019">
    <property type="protein sequence ID" value="MCW2310126.1"/>
    <property type="molecule type" value="Genomic_DNA"/>
</dbReference>
<dbReference type="PANTHER" id="PTHR35177">
    <property type="entry name" value="HYDROGENASE MATURATION FACTOR HYBG"/>
    <property type="match status" value="1"/>
</dbReference>